<evidence type="ECO:0000256" key="3">
    <source>
        <dbReference type="ARBA" id="ARBA00023082"/>
    </source>
</evidence>
<dbReference type="InterPro" id="IPR013324">
    <property type="entry name" value="RNA_pol_sigma_r3/r4-like"/>
</dbReference>
<protein>
    <recommendedName>
        <fullName evidence="12">RNA polymerase sigma factor, sigma-70 family</fullName>
    </recommendedName>
</protein>
<dbReference type="PANTHER" id="PTHR43133">
    <property type="entry name" value="RNA POLYMERASE ECF-TYPE SIGMA FACTO"/>
    <property type="match status" value="1"/>
</dbReference>
<name>A0A144MDG2_BRELN</name>
<dbReference type="GO" id="GO:0006352">
    <property type="term" value="P:DNA-templated transcription initiation"/>
    <property type="evidence" value="ECO:0007669"/>
    <property type="project" value="InterPro"/>
</dbReference>
<dbReference type="RefSeq" id="WP_062860790.1">
    <property type="nucleotide sequence ID" value="NZ_CP014869.1"/>
</dbReference>
<evidence type="ECO:0000256" key="5">
    <source>
        <dbReference type="ARBA" id="ARBA00023163"/>
    </source>
</evidence>
<dbReference type="GO" id="GO:0003677">
    <property type="term" value="F:DNA binding"/>
    <property type="evidence" value="ECO:0007669"/>
    <property type="project" value="UniProtKB-KW"/>
</dbReference>
<dbReference type="InterPro" id="IPR013325">
    <property type="entry name" value="RNA_pol_sigma_r2"/>
</dbReference>
<feature type="compositionally biased region" description="Low complexity" evidence="6">
    <location>
        <begin position="375"/>
        <end position="385"/>
    </location>
</feature>
<dbReference type="SUPFAM" id="SSF88946">
    <property type="entry name" value="Sigma2 domain of RNA polymerase sigma factors"/>
    <property type="match status" value="1"/>
</dbReference>
<dbReference type="AlphaFoldDB" id="A0A144MDG2"/>
<keyword evidence="4" id="KW-0238">DNA-binding</keyword>
<keyword evidence="2" id="KW-0805">Transcription regulation</keyword>
<feature type="compositionally biased region" description="Polar residues" evidence="6">
    <location>
        <begin position="1"/>
        <end position="14"/>
    </location>
</feature>
<dbReference type="Gene3D" id="1.10.10.10">
    <property type="entry name" value="Winged helix-like DNA-binding domain superfamily/Winged helix DNA-binding domain"/>
    <property type="match status" value="1"/>
</dbReference>
<keyword evidence="5" id="KW-0804">Transcription</keyword>
<dbReference type="InterPro" id="IPR039425">
    <property type="entry name" value="RNA_pol_sigma-70-like"/>
</dbReference>
<evidence type="ECO:0008006" key="12">
    <source>
        <dbReference type="Google" id="ProtNLM"/>
    </source>
</evidence>
<feature type="domain" description="Putative zinc-finger" evidence="9">
    <location>
        <begin position="215"/>
        <end position="249"/>
    </location>
</feature>
<evidence type="ECO:0000259" key="7">
    <source>
        <dbReference type="Pfam" id="PF04542"/>
    </source>
</evidence>
<proteinExistence type="inferred from homology"/>
<feature type="compositionally biased region" description="Basic and acidic residues" evidence="6">
    <location>
        <begin position="458"/>
        <end position="469"/>
    </location>
</feature>
<feature type="compositionally biased region" description="Low complexity" evidence="6">
    <location>
        <begin position="482"/>
        <end position="492"/>
    </location>
</feature>
<dbReference type="KEGG" id="bly:A2T55_03160"/>
<sequence>MTEAWSSSTDSSRSPFGLPRPGNELSDSVLCARIRRHRPESAAARAAYGELYARHRLPALHFALRLNRNRAQAEDAVAEAFAKIWRAWGHGKGPDESFKAYLMAAVRSESYRRTAMVRATTIVEPEVLTFLADGEPGDHAAEVAERDQLGRAFKTLPDAWQSALILIDIDGTSTADAAATMELSSNSFSSLLRRAREGLRAAYLQEHVEPSDPECAEYSSALARFVRQQLGPKRAEAIEAHLSRCSHCRRQSFKLRSINATFQAWITPAALAAALIECGHFPEAAVLLTGAGTATVGPAGQPGTVAAEPDSSAAAAVSKSSTGTASAGSSGGSTAGIAAGASVVKVAIAGIAASAAIAAGAAALVNLQNEPAPQPAAAAETSSAPADPPKTTPSSTPPPHTAVPDGSDERGESSNEREQNAAESSPSREEDRSRAPRSTPQAPTPAKETQPPSSSDRQQPRDDDEKQEPAEVPPTEPDESSSETAPETADPTPTEEPTDSREPSPEPSSTPSAPSEPSSDSSSDSSEGSDDAAASSDAGSSTAPSEPDAGVDSASDADASTAADASGASDADGEDPDEGPHCHVVGWWEFCH</sequence>
<keyword evidence="3" id="KW-0731">Sigma factor</keyword>
<dbReference type="InterPro" id="IPR014284">
    <property type="entry name" value="RNA_pol_sigma-70_dom"/>
</dbReference>
<accession>A0A144MDG2</accession>
<dbReference type="InterPro" id="IPR013249">
    <property type="entry name" value="RNA_pol_sigma70_r4_t2"/>
</dbReference>
<dbReference type="GO" id="GO:0016987">
    <property type="term" value="F:sigma factor activity"/>
    <property type="evidence" value="ECO:0007669"/>
    <property type="project" value="UniProtKB-KW"/>
</dbReference>
<feature type="region of interest" description="Disordered" evidence="6">
    <location>
        <begin position="373"/>
        <end position="582"/>
    </location>
</feature>
<dbReference type="PANTHER" id="PTHR43133:SF8">
    <property type="entry name" value="RNA POLYMERASE SIGMA FACTOR HI_1459-RELATED"/>
    <property type="match status" value="1"/>
</dbReference>
<dbReference type="Pfam" id="PF08281">
    <property type="entry name" value="Sigma70_r4_2"/>
    <property type="match status" value="1"/>
</dbReference>
<evidence type="ECO:0000313" key="10">
    <source>
        <dbReference type="EMBL" id="AMT92914.1"/>
    </source>
</evidence>
<dbReference type="Gene3D" id="1.10.1740.10">
    <property type="match status" value="1"/>
</dbReference>
<feature type="region of interest" description="Disordered" evidence="6">
    <location>
        <begin position="1"/>
        <end position="21"/>
    </location>
</feature>
<evidence type="ECO:0000256" key="1">
    <source>
        <dbReference type="ARBA" id="ARBA00010641"/>
    </source>
</evidence>
<evidence type="ECO:0000259" key="9">
    <source>
        <dbReference type="Pfam" id="PF13490"/>
    </source>
</evidence>
<dbReference type="InterPro" id="IPR007627">
    <property type="entry name" value="RNA_pol_sigma70_r2"/>
</dbReference>
<feature type="domain" description="RNA polymerase sigma factor 70 region 4 type 2" evidence="8">
    <location>
        <begin position="147"/>
        <end position="197"/>
    </location>
</feature>
<feature type="compositionally biased region" description="Low complexity" evidence="6">
    <location>
        <begin position="507"/>
        <end position="570"/>
    </location>
</feature>
<evidence type="ECO:0000313" key="11">
    <source>
        <dbReference type="Proteomes" id="UP000075950"/>
    </source>
</evidence>
<feature type="compositionally biased region" description="Pro residues" evidence="6">
    <location>
        <begin position="386"/>
        <end position="401"/>
    </location>
</feature>
<dbReference type="Pfam" id="PF13490">
    <property type="entry name" value="zf-HC2"/>
    <property type="match status" value="1"/>
</dbReference>
<organism evidence="10 11">
    <name type="scientific">Brevibacterium linens</name>
    <dbReference type="NCBI Taxonomy" id="1703"/>
    <lineage>
        <taxon>Bacteria</taxon>
        <taxon>Bacillati</taxon>
        <taxon>Actinomycetota</taxon>
        <taxon>Actinomycetes</taxon>
        <taxon>Micrococcales</taxon>
        <taxon>Brevibacteriaceae</taxon>
        <taxon>Brevibacterium</taxon>
    </lineage>
</organism>
<gene>
    <name evidence="10" type="ORF">A2T55_03160</name>
</gene>
<dbReference type="NCBIfam" id="TIGR02937">
    <property type="entry name" value="sigma70-ECF"/>
    <property type="match status" value="1"/>
</dbReference>
<dbReference type="SUPFAM" id="SSF88659">
    <property type="entry name" value="Sigma3 and sigma4 domains of RNA polymerase sigma factors"/>
    <property type="match status" value="1"/>
</dbReference>
<dbReference type="Pfam" id="PF04542">
    <property type="entry name" value="Sigma70_r2"/>
    <property type="match status" value="1"/>
</dbReference>
<dbReference type="InterPro" id="IPR027383">
    <property type="entry name" value="Znf_put"/>
</dbReference>
<feature type="domain" description="RNA polymerase sigma-70 region 2" evidence="7">
    <location>
        <begin position="51"/>
        <end position="113"/>
    </location>
</feature>
<feature type="compositionally biased region" description="Basic and acidic residues" evidence="6">
    <location>
        <begin position="407"/>
        <end position="434"/>
    </location>
</feature>
<comment type="similarity">
    <text evidence="1">Belongs to the sigma-70 factor family. ECF subfamily.</text>
</comment>
<evidence type="ECO:0000259" key="8">
    <source>
        <dbReference type="Pfam" id="PF08281"/>
    </source>
</evidence>
<dbReference type="InterPro" id="IPR036388">
    <property type="entry name" value="WH-like_DNA-bd_sf"/>
</dbReference>
<reference evidence="11" key="1">
    <citation type="submission" date="2016-03" db="EMBL/GenBank/DDBJ databases">
        <authorList>
            <person name="Ploux O."/>
        </authorList>
    </citation>
    <scope>NUCLEOTIDE SEQUENCE [LARGE SCALE GENOMIC DNA]</scope>
    <source>
        <strain evidence="11">BS258</strain>
    </source>
</reference>
<evidence type="ECO:0000256" key="2">
    <source>
        <dbReference type="ARBA" id="ARBA00023015"/>
    </source>
</evidence>
<evidence type="ECO:0000256" key="4">
    <source>
        <dbReference type="ARBA" id="ARBA00023125"/>
    </source>
</evidence>
<dbReference type="EMBL" id="CP014869">
    <property type="protein sequence ID" value="AMT92914.1"/>
    <property type="molecule type" value="Genomic_DNA"/>
</dbReference>
<dbReference type="Proteomes" id="UP000075950">
    <property type="component" value="Chromosome"/>
</dbReference>
<evidence type="ECO:0000256" key="6">
    <source>
        <dbReference type="SAM" id="MobiDB-lite"/>
    </source>
</evidence>